<sequence>MESDKEVISRLKFIGKVQKGEKINVKYMFIQPEGIITRISRTIINQDCRENTLNFVRNTIISTFQIINIYLISSKDSHKHIRTNIIQDLKISTKGIINLKNTYIDDVKLGCDLDTLLQEIDAFLVEIKETETENNEIML</sequence>
<evidence type="ECO:0000313" key="1">
    <source>
        <dbReference type="EMBL" id="QHU05891.1"/>
    </source>
</evidence>
<name>A0A6C0JLL3_9ZZZZ</name>
<organism evidence="1">
    <name type="scientific">viral metagenome</name>
    <dbReference type="NCBI Taxonomy" id="1070528"/>
    <lineage>
        <taxon>unclassified sequences</taxon>
        <taxon>metagenomes</taxon>
        <taxon>organismal metagenomes</taxon>
    </lineage>
</organism>
<protein>
    <submittedName>
        <fullName evidence="1">Uncharacterized protein</fullName>
    </submittedName>
</protein>
<accession>A0A6C0JLL3</accession>
<proteinExistence type="predicted"/>
<reference evidence="1" key="1">
    <citation type="journal article" date="2020" name="Nature">
        <title>Giant virus diversity and host interactions through global metagenomics.</title>
        <authorList>
            <person name="Schulz F."/>
            <person name="Roux S."/>
            <person name="Paez-Espino D."/>
            <person name="Jungbluth S."/>
            <person name="Walsh D.A."/>
            <person name="Denef V.J."/>
            <person name="McMahon K.D."/>
            <person name="Konstantinidis K.T."/>
            <person name="Eloe-Fadrosh E.A."/>
            <person name="Kyrpides N.C."/>
            <person name="Woyke T."/>
        </authorList>
    </citation>
    <scope>NUCLEOTIDE SEQUENCE</scope>
    <source>
        <strain evidence="1">GVMAG-M-3300027736-24</strain>
    </source>
</reference>
<dbReference type="AlphaFoldDB" id="A0A6C0JLL3"/>
<dbReference type="EMBL" id="MN740424">
    <property type="protein sequence ID" value="QHU05891.1"/>
    <property type="molecule type" value="Genomic_DNA"/>
</dbReference>